<feature type="transmembrane region" description="Helical" evidence="1">
    <location>
        <begin position="129"/>
        <end position="148"/>
    </location>
</feature>
<sequence length="504" mass="55598">MGFEIASSLALALLFAYASGALFTDLLWPQAHPLTLCRVRWWLGIGIGLGLSSCLALLWLVAYGRLSRGLIVVDALAVAVLVALRWRLKDEVSAGSVKLAEEQVSSHERGPRAMSAGPVKLAENRGDEILRGGLCVAVVAGGVAYALFSLNSPHGTFDAWIIWNLRARYIFHGAEDWTIGLSRYFWAPDYPLLLPLSVARCWEYIGRDTVLAPAAVALLFTSGTAGLLYSSLSFLRGREQAMLGTLILISAPFFIAHGAHQYADVPLAFFFLATCVLFCLHDVARLNGDWRLVRLAGMMAALAVWTKNEGGLFFAAIMLSRAAMTWRTGDWRAVWREAKSFFWGALPILLVVIYFKFRFAPPNDLVIAQNAETTAAKLSDASRYLTVLRAYGVATINFGHEWYRYFSIGPALLLAIHWACFGIEPKARARASFVFSLLGLMLIGYLLVYVTTYFDLVWHLKSSLSRLLLQLYPSALFAYFMIARGTEGGMKARSVSCAMACKDG</sequence>
<feature type="domain" description="Glycosyltransferase RgtA/B/C/D-like" evidence="2">
    <location>
        <begin position="214"/>
        <end position="352"/>
    </location>
</feature>
<proteinExistence type="predicted"/>
<evidence type="ECO:0000256" key="1">
    <source>
        <dbReference type="SAM" id="Phobius"/>
    </source>
</evidence>
<dbReference type="RefSeq" id="WP_041975236.1">
    <property type="nucleotide sequence ID" value="NZ_CBXV010000004.1"/>
</dbReference>
<feature type="transmembrane region" description="Helical" evidence="1">
    <location>
        <begin position="210"/>
        <end position="229"/>
    </location>
</feature>
<feature type="transmembrane region" description="Helical" evidence="1">
    <location>
        <begin position="433"/>
        <end position="452"/>
    </location>
</feature>
<feature type="transmembrane region" description="Helical" evidence="1">
    <location>
        <begin position="69"/>
        <end position="88"/>
    </location>
</feature>
<dbReference type="InterPro" id="IPR038731">
    <property type="entry name" value="RgtA/B/C-like"/>
</dbReference>
<reference evidence="3 4" key="1">
    <citation type="submission" date="2013-12" db="EMBL/GenBank/DDBJ databases">
        <authorList>
            <person name="Stott M."/>
        </authorList>
    </citation>
    <scope>NUCLEOTIDE SEQUENCE [LARGE SCALE GENOMIC DNA]</scope>
    <source>
        <strain evidence="3 4">K22</strain>
    </source>
</reference>
<dbReference type="AlphaFoldDB" id="A0A0B6WYI2"/>
<feature type="transmembrane region" description="Helical" evidence="1">
    <location>
        <begin position="265"/>
        <end position="283"/>
    </location>
</feature>
<feature type="transmembrane region" description="Helical" evidence="1">
    <location>
        <begin position="464"/>
        <end position="483"/>
    </location>
</feature>
<dbReference type="GO" id="GO:0016757">
    <property type="term" value="F:glycosyltransferase activity"/>
    <property type="evidence" value="ECO:0007669"/>
    <property type="project" value="UniProtKB-KW"/>
</dbReference>
<keyword evidence="1" id="KW-1133">Transmembrane helix</keyword>
<keyword evidence="3" id="KW-0328">Glycosyltransferase</keyword>
<dbReference type="EMBL" id="CBXV010000004">
    <property type="protein sequence ID" value="CDM65205.1"/>
    <property type="molecule type" value="Genomic_DNA"/>
</dbReference>
<keyword evidence="1" id="KW-0472">Membrane</keyword>
<evidence type="ECO:0000313" key="3">
    <source>
        <dbReference type="EMBL" id="CDM65205.1"/>
    </source>
</evidence>
<keyword evidence="4" id="KW-1185">Reference proteome</keyword>
<evidence type="ECO:0000259" key="2">
    <source>
        <dbReference type="Pfam" id="PF13231"/>
    </source>
</evidence>
<dbReference type="OrthoDB" id="671834at2"/>
<keyword evidence="3" id="KW-0808">Transferase</keyword>
<accession>A0A0B6WYI2</accession>
<keyword evidence="1" id="KW-0812">Transmembrane</keyword>
<reference evidence="3 4" key="2">
    <citation type="submission" date="2015-01" db="EMBL/GenBank/DDBJ databases">
        <title>Complete genome sequence of Pyrinomonas methylaliphatogenes type strain K22T.</title>
        <authorList>
            <person name="Lee K.C.Y."/>
            <person name="Power J.F."/>
            <person name="Dunfield P.F."/>
            <person name="Morgan X.C."/>
            <person name="Huttenhower C."/>
            <person name="Stott M.B."/>
        </authorList>
    </citation>
    <scope>NUCLEOTIDE SEQUENCE [LARGE SCALE GENOMIC DNA]</scope>
    <source>
        <strain evidence="3 4">K22</strain>
    </source>
</reference>
<protein>
    <submittedName>
        <fullName evidence="3">Dolichyl-phosphate-mannose-protein mannosyltransferase</fullName>
    </submittedName>
</protein>
<feature type="transmembrane region" description="Helical" evidence="1">
    <location>
        <begin position="402"/>
        <end position="421"/>
    </location>
</feature>
<feature type="transmembrane region" description="Helical" evidence="1">
    <location>
        <begin position="341"/>
        <end position="357"/>
    </location>
</feature>
<gene>
    <name evidence="3" type="ORF">PYK22_01203</name>
</gene>
<dbReference type="Pfam" id="PF13231">
    <property type="entry name" value="PMT_2"/>
    <property type="match status" value="1"/>
</dbReference>
<name>A0A0B6WYI2_9BACT</name>
<evidence type="ECO:0000313" key="4">
    <source>
        <dbReference type="Proteomes" id="UP000031518"/>
    </source>
</evidence>
<organism evidence="3 4">
    <name type="scientific">Pyrinomonas methylaliphatogenes</name>
    <dbReference type="NCBI Taxonomy" id="454194"/>
    <lineage>
        <taxon>Bacteria</taxon>
        <taxon>Pseudomonadati</taxon>
        <taxon>Acidobacteriota</taxon>
        <taxon>Blastocatellia</taxon>
        <taxon>Blastocatellales</taxon>
        <taxon>Pyrinomonadaceae</taxon>
        <taxon>Pyrinomonas</taxon>
    </lineage>
</organism>
<dbReference type="STRING" id="454194.PYK22_01203"/>
<feature type="transmembrane region" description="Helical" evidence="1">
    <location>
        <begin position="241"/>
        <end position="259"/>
    </location>
</feature>
<dbReference type="Proteomes" id="UP000031518">
    <property type="component" value="Unassembled WGS sequence"/>
</dbReference>
<feature type="transmembrane region" description="Helical" evidence="1">
    <location>
        <begin position="39"/>
        <end position="62"/>
    </location>
</feature>